<accession>A0A8J3K319</accession>
<protein>
    <recommendedName>
        <fullName evidence="3">Protein involved in plasmid replication-relaxation</fullName>
    </recommendedName>
</protein>
<gene>
    <name evidence="1" type="ORF">Cch02nite_32490</name>
</gene>
<keyword evidence="2" id="KW-1185">Reference proteome</keyword>
<evidence type="ECO:0000313" key="2">
    <source>
        <dbReference type="Proteomes" id="UP000619293"/>
    </source>
</evidence>
<name>A0A8J3K319_9ACTN</name>
<dbReference type="Pfam" id="PF13814">
    <property type="entry name" value="Replic_Relax"/>
    <property type="match status" value="1"/>
</dbReference>
<dbReference type="RefSeq" id="WP_191838951.1">
    <property type="nucleotide sequence ID" value="NZ_BAAALB010000008.1"/>
</dbReference>
<evidence type="ECO:0000313" key="1">
    <source>
        <dbReference type="EMBL" id="GIF89805.1"/>
    </source>
</evidence>
<comment type="caution">
    <text evidence="1">The sequence shown here is derived from an EMBL/GenBank/DDBJ whole genome shotgun (WGS) entry which is preliminary data.</text>
</comment>
<organism evidence="1 2">
    <name type="scientific">Catellatospora chokoriensis</name>
    <dbReference type="NCBI Taxonomy" id="310353"/>
    <lineage>
        <taxon>Bacteria</taxon>
        <taxon>Bacillati</taxon>
        <taxon>Actinomycetota</taxon>
        <taxon>Actinomycetes</taxon>
        <taxon>Micromonosporales</taxon>
        <taxon>Micromonosporaceae</taxon>
        <taxon>Catellatospora</taxon>
    </lineage>
</organism>
<evidence type="ECO:0008006" key="3">
    <source>
        <dbReference type="Google" id="ProtNLM"/>
    </source>
</evidence>
<dbReference type="AlphaFoldDB" id="A0A8J3K319"/>
<dbReference type="InterPro" id="IPR025855">
    <property type="entry name" value="Replic_Relax"/>
</dbReference>
<dbReference type="EMBL" id="BONG01000018">
    <property type="protein sequence ID" value="GIF89805.1"/>
    <property type="molecule type" value="Genomic_DNA"/>
</dbReference>
<proteinExistence type="predicted"/>
<dbReference type="Proteomes" id="UP000619293">
    <property type="component" value="Unassembled WGS sequence"/>
</dbReference>
<reference evidence="1 2" key="1">
    <citation type="submission" date="2021-01" db="EMBL/GenBank/DDBJ databases">
        <title>Whole genome shotgun sequence of Catellatospora chokoriensis NBRC 107358.</title>
        <authorList>
            <person name="Komaki H."/>
            <person name="Tamura T."/>
        </authorList>
    </citation>
    <scope>NUCLEOTIDE SEQUENCE [LARGE SCALE GENOMIC DNA]</scope>
    <source>
        <strain evidence="1 2">NBRC 107358</strain>
    </source>
</reference>
<sequence>MKPSSTSASGLLAVYPHLTGRDRHIIDLLARHQVLTTGQLHRIGFRALRTCQIRLTELRALGVLERFRFGRFEGGSYPWHWTLGLAGARLHAAATGDNPPTVRAHTDQLLRLTASPHLTHLVSANEFFVRLTHTARRDPRARLTRWWSERESTRRFPPVRPDGHGIWHVAGRAVGFFVEADQGTETLARLVDKLDAYARLTQTTGISYPVLFWLTSTRREEHLQTMLRRLRLRVPVATATQNTDPAESIWLPTDGHRRVRLCDLHSEHGFDSAANPNFSHGVLDLTGPIGSTGPDGS</sequence>